<protein>
    <submittedName>
        <fullName evidence="2">NTP transferase domain-containing protein</fullName>
    </submittedName>
</protein>
<evidence type="ECO:0000313" key="3">
    <source>
        <dbReference type="Proteomes" id="UP000475249"/>
    </source>
</evidence>
<dbReference type="CDD" id="cd04182">
    <property type="entry name" value="GT_2_like_f"/>
    <property type="match status" value="1"/>
</dbReference>
<accession>A0A6L9EEQ0</accession>
<dbReference type="AlphaFoldDB" id="A0A6L9EEQ0"/>
<dbReference type="PANTHER" id="PTHR43777">
    <property type="entry name" value="MOLYBDENUM COFACTOR CYTIDYLYLTRANSFERASE"/>
    <property type="match status" value="1"/>
</dbReference>
<proteinExistence type="predicted"/>
<dbReference type="InterPro" id="IPR025877">
    <property type="entry name" value="MobA-like_NTP_Trfase"/>
</dbReference>
<dbReference type="InterPro" id="IPR029044">
    <property type="entry name" value="Nucleotide-diphossugar_trans"/>
</dbReference>
<dbReference type="RefSeq" id="WP_161436264.1">
    <property type="nucleotide sequence ID" value="NZ_WXYO01000006.1"/>
</dbReference>
<dbReference type="Proteomes" id="UP000475249">
    <property type="component" value="Unassembled WGS sequence"/>
</dbReference>
<dbReference type="PANTHER" id="PTHR43777:SF1">
    <property type="entry name" value="MOLYBDENUM COFACTOR CYTIDYLYLTRANSFERASE"/>
    <property type="match status" value="1"/>
</dbReference>
<reference evidence="2 3" key="1">
    <citation type="submission" date="2020-01" db="EMBL/GenBank/DDBJ databases">
        <title>Bacteria diversity of Porities sp.</title>
        <authorList>
            <person name="Wang G."/>
        </authorList>
    </citation>
    <scope>NUCLEOTIDE SEQUENCE [LARGE SCALE GENOMIC DNA]</scope>
    <source>
        <strain evidence="2 3">R33</strain>
    </source>
</reference>
<gene>
    <name evidence="2" type="ORF">GTQ38_14505</name>
</gene>
<evidence type="ECO:0000313" key="2">
    <source>
        <dbReference type="EMBL" id="NAS13225.1"/>
    </source>
</evidence>
<keyword evidence="3" id="KW-1185">Reference proteome</keyword>
<keyword evidence="2" id="KW-0808">Transferase</keyword>
<sequence>MNAAIIILAAGSSKRMGRPKQLLPWKDTNLLGHAIDNARKSEVKQVYVVLGANAETIKGSVRDEEVQLTVNPNWAKGMGSSISRGMAKALKSETKWDAVLIMLSDQPMISADYLDKLIHTFKEKNSGIIATKYPKGMGVPAVFSQKYFPHLLKLEADKGAKSIILQNSQDTFALDSGDLHLDIDTPEDYRNLQSL</sequence>
<comment type="caution">
    <text evidence="2">The sequence shown here is derived from an EMBL/GenBank/DDBJ whole genome shotgun (WGS) entry which is preliminary data.</text>
</comment>
<dbReference type="Pfam" id="PF12804">
    <property type="entry name" value="NTP_transf_3"/>
    <property type="match status" value="1"/>
</dbReference>
<dbReference type="Gene3D" id="3.90.550.10">
    <property type="entry name" value="Spore Coat Polysaccharide Biosynthesis Protein SpsA, Chain A"/>
    <property type="match status" value="1"/>
</dbReference>
<evidence type="ECO:0000259" key="1">
    <source>
        <dbReference type="Pfam" id="PF12804"/>
    </source>
</evidence>
<dbReference type="GO" id="GO:0016779">
    <property type="term" value="F:nucleotidyltransferase activity"/>
    <property type="evidence" value="ECO:0007669"/>
    <property type="project" value="UniProtKB-ARBA"/>
</dbReference>
<dbReference type="SUPFAM" id="SSF53448">
    <property type="entry name" value="Nucleotide-diphospho-sugar transferases"/>
    <property type="match status" value="1"/>
</dbReference>
<feature type="domain" description="MobA-like NTP transferase" evidence="1">
    <location>
        <begin position="6"/>
        <end position="167"/>
    </location>
</feature>
<name>A0A6L9EEQ0_9FLAO</name>
<organism evidence="2 3">
    <name type="scientific">Poritiphilus flavus</name>
    <dbReference type="NCBI Taxonomy" id="2697053"/>
    <lineage>
        <taxon>Bacteria</taxon>
        <taxon>Pseudomonadati</taxon>
        <taxon>Bacteroidota</taxon>
        <taxon>Flavobacteriia</taxon>
        <taxon>Flavobacteriales</taxon>
        <taxon>Flavobacteriaceae</taxon>
        <taxon>Poritiphilus</taxon>
    </lineage>
</organism>
<dbReference type="EMBL" id="WXYO01000006">
    <property type="protein sequence ID" value="NAS13225.1"/>
    <property type="molecule type" value="Genomic_DNA"/>
</dbReference>